<keyword evidence="2" id="KW-1185">Reference proteome</keyword>
<gene>
    <name evidence="1" type="ORF">FPRO_09223</name>
</gene>
<dbReference type="RefSeq" id="XP_031082514.1">
    <property type="nucleotide sequence ID" value="XM_031232592.1"/>
</dbReference>
<evidence type="ECO:0000313" key="1">
    <source>
        <dbReference type="EMBL" id="CZR41922.1"/>
    </source>
</evidence>
<sequence length="183" mass="20833">MAPIRTCKQVRFRDQYERPKNKASLTEMGKPDGITILTKKDEVCCFITGTLSRFLKPLEIPPNTHLIEHRPWSAGGIYTIRSIEPILPNTRYDIAVRVIIHHEMGWVQVIFSMARGLFDRVSLPPAQWIEVPNKELSLNNGMKVCVQIEDSIHGQLLASYLKKLGMLELQANGTTEMEMESSQ</sequence>
<name>A0A1L7VNK9_FUSPR</name>
<dbReference type="VEuPathDB" id="FungiDB:FPRO_09223"/>
<dbReference type="AlphaFoldDB" id="A0A1L7VNK9"/>
<evidence type="ECO:0000313" key="2">
    <source>
        <dbReference type="Proteomes" id="UP000183971"/>
    </source>
</evidence>
<dbReference type="EMBL" id="FJOF01000006">
    <property type="protein sequence ID" value="CZR41922.1"/>
    <property type="molecule type" value="Genomic_DNA"/>
</dbReference>
<proteinExistence type="predicted"/>
<reference evidence="2" key="1">
    <citation type="journal article" date="2016" name="Genome Biol. Evol.">
        <title>Comparative 'omics' of the Fusarium fujikuroi species complex highlights differences in genetic potential and metabolite synthesis.</title>
        <authorList>
            <person name="Niehaus E.-M."/>
            <person name="Muensterkoetter M."/>
            <person name="Proctor R.H."/>
            <person name="Brown D.W."/>
            <person name="Sharon A."/>
            <person name="Idan Y."/>
            <person name="Oren-Young L."/>
            <person name="Sieber C.M."/>
            <person name="Novak O."/>
            <person name="Pencik A."/>
            <person name="Tarkowska D."/>
            <person name="Hromadova K."/>
            <person name="Freeman S."/>
            <person name="Maymon M."/>
            <person name="Elazar M."/>
            <person name="Youssef S.A."/>
            <person name="El-Shabrawy E.S.M."/>
            <person name="Shalaby A.B.A."/>
            <person name="Houterman P."/>
            <person name="Brock N.L."/>
            <person name="Burkhardt I."/>
            <person name="Tsavkelova E.A."/>
            <person name="Dickschat J.S."/>
            <person name="Galuszka P."/>
            <person name="Gueldener U."/>
            <person name="Tudzynski B."/>
        </authorList>
    </citation>
    <scope>NUCLEOTIDE SEQUENCE [LARGE SCALE GENOMIC DNA]</scope>
    <source>
        <strain evidence="2">ET1</strain>
    </source>
</reference>
<dbReference type="Proteomes" id="UP000183971">
    <property type="component" value="Unassembled WGS sequence"/>
</dbReference>
<dbReference type="GeneID" id="42054098"/>
<accession>A0A1L7VNK9</accession>
<protein>
    <submittedName>
        <fullName evidence="1">Uncharacterized protein</fullName>
    </submittedName>
</protein>
<comment type="caution">
    <text evidence="1">The sequence shown here is derived from an EMBL/GenBank/DDBJ whole genome shotgun (WGS) entry which is preliminary data.</text>
</comment>
<organism evidence="1 2">
    <name type="scientific">Fusarium proliferatum (strain ET1)</name>
    <name type="common">Orchid endophyte fungus</name>
    <dbReference type="NCBI Taxonomy" id="1227346"/>
    <lineage>
        <taxon>Eukaryota</taxon>
        <taxon>Fungi</taxon>
        <taxon>Dikarya</taxon>
        <taxon>Ascomycota</taxon>
        <taxon>Pezizomycotina</taxon>
        <taxon>Sordariomycetes</taxon>
        <taxon>Hypocreomycetidae</taxon>
        <taxon>Hypocreales</taxon>
        <taxon>Nectriaceae</taxon>
        <taxon>Fusarium</taxon>
        <taxon>Fusarium fujikuroi species complex</taxon>
    </lineage>
</organism>